<dbReference type="EMBL" id="JASBNA010000012">
    <property type="protein sequence ID" value="KAK7687780.1"/>
    <property type="molecule type" value="Genomic_DNA"/>
</dbReference>
<evidence type="ECO:0000259" key="2">
    <source>
        <dbReference type="Pfam" id="PF17667"/>
    </source>
</evidence>
<organism evidence="3 4">
    <name type="scientific">Cerrena zonata</name>
    <dbReference type="NCBI Taxonomy" id="2478898"/>
    <lineage>
        <taxon>Eukaryota</taxon>
        <taxon>Fungi</taxon>
        <taxon>Dikarya</taxon>
        <taxon>Basidiomycota</taxon>
        <taxon>Agaricomycotina</taxon>
        <taxon>Agaricomycetes</taxon>
        <taxon>Polyporales</taxon>
        <taxon>Cerrenaceae</taxon>
        <taxon>Cerrena</taxon>
    </lineage>
</organism>
<feature type="region of interest" description="Disordered" evidence="1">
    <location>
        <begin position="659"/>
        <end position="679"/>
    </location>
</feature>
<name>A0AAW0G2Q6_9APHY</name>
<proteinExistence type="predicted"/>
<evidence type="ECO:0000313" key="4">
    <source>
        <dbReference type="Proteomes" id="UP001385951"/>
    </source>
</evidence>
<evidence type="ECO:0000313" key="3">
    <source>
        <dbReference type="EMBL" id="KAK7687780.1"/>
    </source>
</evidence>
<dbReference type="InterPro" id="IPR011009">
    <property type="entry name" value="Kinase-like_dom_sf"/>
</dbReference>
<feature type="domain" description="Fungal-type protein kinase" evidence="2">
    <location>
        <begin position="149"/>
        <end position="248"/>
    </location>
</feature>
<evidence type="ECO:0000256" key="1">
    <source>
        <dbReference type="SAM" id="MobiDB-lite"/>
    </source>
</evidence>
<feature type="compositionally biased region" description="Low complexity" evidence="1">
    <location>
        <begin position="756"/>
        <end position="773"/>
    </location>
</feature>
<dbReference type="Gene3D" id="1.10.510.10">
    <property type="entry name" value="Transferase(Phosphotransferase) domain 1"/>
    <property type="match status" value="1"/>
</dbReference>
<comment type="caution">
    <text evidence="3">The sequence shown here is derived from an EMBL/GenBank/DDBJ whole genome shotgun (WGS) entry which is preliminary data.</text>
</comment>
<feature type="region of interest" description="Disordered" evidence="1">
    <location>
        <begin position="726"/>
        <end position="773"/>
    </location>
</feature>
<dbReference type="Pfam" id="PF17667">
    <property type="entry name" value="Pkinase_fungal"/>
    <property type="match status" value="2"/>
</dbReference>
<dbReference type="SUPFAM" id="SSF56112">
    <property type="entry name" value="Protein kinase-like (PK-like)"/>
    <property type="match status" value="1"/>
</dbReference>
<reference evidence="3 4" key="1">
    <citation type="submission" date="2022-09" db="EMBL/GenBank/DDBJ databases">
        <authorList>
            <person name="Palmer J.M."/>
        </authorList>
    </citation>
    <scope>NUCLEOTIDE SEQUENCE [LARGE SCALE GENOMIC DNA]</scope>
    <source>
        <strain evidence="3 4">DSM 7382</strain>
    </source>
</reference>
<dbReference type="InterPro" id="IPR040976">
    <property type="entry name" value="Pkinase_fungal"/>
</dbReference>
<accession>A0AAW0G2Q6</accession>
<dbReference type="PANTHER" id="PTHR38248">
    <property type="entry name" value="FUNK1 6"/>
    <property type="match status" value="1"/>
</dbReference>
<keyword evidence="4" id="KW-1185">Reference proteome</keyword>
<dbReference type="Proteomes" id="UP001385951">
    <property type="component" value="Unassembled WGS sequence"/>
</dbReference>
<dbReference type="AlphaFoldDB" id="A0AAW0G2Q6"/>
<feature type="compositionally biased region" description="Polar residues" evidence="1">
    <location>
        <begin position="729"/>
        <end position="744"/>
    </location>
</feature>
<feature type="domain" description="Fungal-type protein kinase" evidence="2">
    <location>
        <begin position="314"/>
        <end position="537"/>
    </location>
</feature>
<gene>
    <name evidence="3" type="ORF">QCA50_008999</name>
</gene>
<protein>
    <recommendedName>
        <fullName evidence="2">Fungal-type protein kinase domain-containing protein</fullName>
    </recommendedName>
</protein>
<sequence>MRTCYVELTVEEWLSQWMPGDDPVLPPGDKRKFDFRHITFDDVKNTKKTKISTEKELYPVMCEVVQNIFDLASEAKEADSSYDSLKIMDTSVLPELSTDKCCPDNSIYRKSDVDALSVEDDLGLAVARNSFSKCISGIKLKVNSRTDPWGTTLVSDDISFCNDVKARDDRAHNCQYFMEVEGRQHRRFATMVFILNRTARFLLFDRIAGVTSVSFDYVDDPAPMQKFFYRLALSDDYGRGYDPTVTTPRPEDIDKLRRALAELPKSNYIEKTRKMIRNRLDPDKRLRDPVWPLYEVAVCDQSVDDPFDPPVTYRYIIGKPETSTPSLFGRATKGFMAFDPLHDRFVFLKDSWRPDSSRPEWETYRRLKKADVPNIPTLVCGSDVRSSPGTVAQTTLTHHLFKSKGFQAKVHTRLVILEIGLPLSEFDSTLDLIVVVYHAFRAHRWAWQRASILHRDISDNNVLVVYRLDEKGLPVVGGLLIDWDLSKDKEQLDAEQALDVNRSGTWAFMSALRQKYPKKPFEVSDDIESFVHVLIWCGVRYLPHSKTDTPNHLPLFMKGTFITCCQSRDGFYYGCDSKWSMVKNGTIPFEFPTEPKFGMVLSRLLRVCERHYNGLRLQDLEKYLPSGQAGENSLPPQASSNTTRKGILYVHNSEFDKVDDDDSDDDLLQPISNSLPPKPLSTHNRIARILLEVIKDGTDWPETRDMTIDHLATGWDVTLTAGNSKLAGTESQSLKRSRPPSVTGSIPRKKASGSLRASAARISTRTSASGLDA</sequence>
<dbReference type="PANTHER" id="PTHR38248:SF2">
    <property type="entry name" value="FUNK1 11"/>
    <property type="match status" value="1"/>
</dbReference>